<keyword evidence="4" id="KW-1185">Reference proteome</keyword>
<feature type="region of interest" description="Disordered" evidence="1">
    <location>
        <begin position="1"/>
        <end position="62"/>
    </location>
</feature>
<feature type="compositionally biased region" description="Basic residues" evidence="1">
    <location>
        <begin position="23"/>
        <end position="59"/>
    </location>
</feature>
<keyword evidence="2" id="KW-0472">Membrane</keyword>
<name>A0A9P8CRN4_9HYPO</name>
<dbReference type="AlphaFoldDB" id="A0A9P8CRN4"/>
<keyword evidence="2" id="KW-1133">Transmembrane helix</keyword>
<dbReference type="OrthoDB" id="5235322at2759"/>
<comment type="caution">
    <text evidence="3">The sequence shown here is derived from an EMBL/GenBank/DDBJ whole genome shotgun (WGS) entry which is preliminary data.</text>
</comment>
<dbReference type="Proteomes" id="UP000887229">
    <property type="component" value="Unassembled WGS sequence"/>
</dbReference>
<dbReference type="RefSeq" id="XP_046120872.1">
    <property type="nucleotide sequence ID" value="XM_046264694.1"/>
</dbReference>
<dbReference type="EMBL" id="MU251246">
    <property type="protein sequence ID" value="KAG9256948.1"/>
    <property type="molecule type" value="Genomic_DNA"/>
</dbReference>
<protein>
    <submittedName>
        <fullName evidence="3">Uncharacterized protein</fullName>
    </submittedName>
</protein>
<gene>
    <name evidence="3" type="ORF">F5Z01DRAFT_671398</name>
</gene>
<evidence type="ECO:0000256" key="2">
    <source>
        <dbReference type="SAM" id="Phobius"/>
    </source>
</evidence>
<dbReference type="GeneID" id="70295597"/>
<organism evidence="3 4">
    <name type="scientific">Emericellopsis atlantica</name>
    <dbReference type="NCBI Taxonomy" id="2614577"/>
    <lineage>
        <taxon>Eukaryota</taxon>
        <taxon>Fungi</taxon>
        <taxon>Dikarya</taxon>
        <taxon>Ascomycota</taxon>
        <taxon>Pezizomycotina</taxon>
        <taxon>Sordariomycetes</taxon>
        <taxon>Hypocreomycetidae</taxon>
        <taxon>Hypocreales</taxon>
        <taxon>Bionectriaceae</taxon>
        <taxon>Emericellopsis</taxon>
    </lineage>
</organism>
<reference evidence="3" key="1">
    <citation type="journal article" date="2021" name="IMA Fungus">
        <title>Genomic characterization of three marine fungi, including Emericellopsis atlantica sp. nov. with signatures of a generalist lifestyle and marine biomass degradation.</title>
        <authorList>
            <person name="Hagestad O.C."/>
            <person name="Hou L."/>
            <person name="Andersen J.H."/>
            <person name="Hansen E.H."/>
            <person name="Altermark B."/>
            <person name="Li C."/>
            <person name="Kuhnert E."/>
            <person name="Cox R.J."/>
            <person name="Crous P.W."/>
            <person name="Spatafora J.W."/>
            <person name="Lail K."/>
            <person name="Amirebrahimi M."/>
            <person name="Lipzen A."/>
            <person name="Pangilinan J."/>
            <person name="Andreopoulos W."/>
            <person name="Hayes R.D."/>
            <person name="Ng V."/>
            <person name="Grigoriev I.V."/>
            <person name="Jackson S.A."/>
            <person name="Sutton T.D.S."/>
            <person name="Dobson A.D.W."/>
            <person name="Rama T."/>
        </authorList>
    </citation>
    <scope>NUCLEOTIDE SEQUENCE</scope>
    <source>
        <strain evidence="3">TS7</strain>
    </source>
</reference>
<evidence type="ECO:0000313" key="3">
    <source>
        <dbReference type="EMBL" id="KAG9256948.1"/>
    </source>
</evidence>
<evidence type="ECO:0000313" key="4">
    <source>
        <dbReference type="Proteomes" id="UP000887229"/>
    </source>
</evidence>
<proteinExistence type="predicted"/>
<feature type="transmembrane region" description="Helical" evidence="2">
    <location>
        <begin position="149"/>
        <end position="172"/>
    </location>
</feature>
<evidence type="ECO:0000256" key="1">
    <source>
        <dbReference type="SAM" id="MobiDB-lite"/>
    </source>
</evidence>
<sequence>MGFLDPWGDGTSVVSGGLSRPSASKRHRSRSRQPTEKRKKRSRSRSSSRHRSSKGHHSHSYGPGAALGAGLSSFFGNNDSHYHKHSKSSASFFGLGADRNTSRGSFFGSSKPSYYKRSSRHGFLHKTYKHLKRLLRDLTHWAKRHPWKVLIMVLMPLVTGGALAALLARFGLRLSPALERLLGLASKAVTGDAGGFMGDAVRFAGDSFGGGKTKTTVRVNDGGRATTGWEQSYSSGNDALNGTIAGVAKMFI</sequence>
<keyword evidence="2" id="KW-0812">Transmembrane</keyword>
<accession>A0A9P8CRN4</accession>